<keyword evidence="2" id="KW-0732">Signal</keyword>
<reference evidence="3" key="3">
    <citation type="submission" date="2014-06" db="EMBL/GenBank/DDBJ databases">
        <authorList>
            <person name="Ju J."/>
            <person name="Zhang J."/>
        </authorList>
    </citation>
    <scope>NUCLEOTIDE SEQUENCE</scope>
    <source>
        <strain evidence="3">SscI8</strain>
    </source>
</reference>
<feature type="compositionally biased region" description="Low complexity" evidence="1">
    <location>
        <begin position="386"/>
        <end position="396"/>
    </location>
</feature>
<feature type="region of interest" description="Disordered" evidence="1">
    <location>
        <begin position="362"/>
        <end position="397"/>
    </location>
</feature>
<feature type="region of interest" description="Disordered" evidence="1">
    <location>
        <begin position="193"/>
        <end position="232"/>
    </location>
</feature>
<feature type="compositionally biased region" description="Polar residues" evidence="1">
    <location>
        <begin position="295"/>
        <end position="306"/>
    </location>
</feature>
<evidence type="ECO:0000313" key="3">
    <source>
        <dbReference type="EMBL" id="CDU24158.1"/>
    </source>
</evidence>
<evidence type="ECO:0000256" key="2">
    <source>
        <dbReference type="SAM" id="SignalP"/>
    </source>
</evidence>
<organism evidence="4 5">
    <name type="scientific">Sporisorium scitamineum</name>
    <dbReference type="NCBI Taxonomy" id="49012"/>
    <lineage>
        <taxon>Eukaryota</taxon>
        <taxon>Fungi</taxon>
        <taxon>Dikarya</taxon>
        <taxon>Basidiomycota</taxon>
        <taxon>Ustilaginomycotina</taxon>
        <taxon>Ustilaginomycetes</taxon>
        <taxon>Ustilaginales</taxon>
        <taxon>Ustilaginaceae</taxon>
        <taxon>Sporisorium</taxon>
    </lineage>
</organism>
<feature type="compositionally biased region" description="Low complexity" evidence="1">
    <location>
        <begin position="217"/>
        <end position="229"/>
    </location>
</feature>
<feature type="chain" id="PRO_5015039079" evidence="2">
    <location>
        <begin position="19"/>
        <end position="429"/>
    </location>
</feature>
<feature type="compositionally biased region" description="Basic residues" evidence="1">
    <location>
        <begin position="87"/>
        <end position="98"/>
    </location>
</feature>
<proteinExistence type="predicted"/>
<evidence type="ECO:0000256" key="1">
    <source>
        <dbReference type="SAM" id="MobiDB-lite"/>
    </source>
</evidence>
<dbReference type="EMBL" id="CCFA01004884">
    <property type="protein sequence ID" value="CDW99611.1"/>
    <property type="molecule type" value="Genomic_DNA"/>
</dbReference>
<name>A0A0F7SB34_9BASI</name>
<feature type="compositionally biased region" description="Basic and acidic residues" evidence="1">
    <location>
        <begin position="99"/>
        <end position="113"/>
    </location>
</feature>
<dbReference type="OrthoDB" id="10585693at2759"/>
<keyword evidence="5" id="KW-1185">Reference proteome</keyword>
<feature type="region of interest" description="Disordered" evidence="1">
    <location>
        <begin position="77"/>
        <end position="142"/>
    </location>
</feature>
<dbReference type="EMBL" id="LK056664">
    <property type="protein sequence ID" value="CDU24158.1"/>
    <property type="molecule type" value="Genomic_DNA"/>
</dbReference>
<feature type="signal peptide" evidence="2">
    <location>
        <begin position="1"/>
        <end position="18"/>
    </location>
</feature>
<feature type="compositionally biased region" description="Polar residues" evidence="1">
    <location>
        <begin position="131"/>
        <end position="142"/>
    </location>
</feature>
<evidence type="ECO:0000313" key="4">
    <source>
        <dbReference type="EMBL" id="CDW99611.1"/>
    </source>
</evidence>
<dbReference type="AlphaFoldDB" id="A0A0F7SB34"/>
<reference evidence="5" key="1">
    <citation type="submission" date="2014-06" db="EMBL/GenBank/DDBJ databases">
        <authorList>
            <person name="Berkman P.J."/>
        </authorList>
    </citation>
    <scope>NUCLEOTIDE SEQUENCE [LARGE SCALE GENOMIC DNA]</scope>
</reference>
<evidence type="ECO:0000313" key="5">
    <source>
        <dbReference type="Proteomes" id="UP000242770"/>
    </source>
</evidence>
<feature type="region of interest" description="Disordered" evidence="1">
    <location>
        <begin position="291"/>
        <end position="338"/>
    </location>
</feature>
<gene>
    <name evidence="4" type="primary">SSCI80550.1</name>
    <name evidence="3" type="ORF">SPSC_02787</name>
</gene>
<sequence>MAHLSARGLLFILGCCLGGQLCNLAGQLVILSTCSLILVLLFWNYQIDEKGEGQRPNSPWGTGHKVGCLEESVLGKMSGTCQTPPSAKKRTGKLRKHRDSLQYHGDDEADRCKITSSPQSSGSAFPSLSGNPLNQRTIASRPSFTQQVERDVVLNWLKDVDKAEDEHRPLVRTPVALPAASIEPTLPLTAERLAGHLGGPQGGPRPAQVRIDASDCSSSSDPVAHPSSAQRSSSIIPIKRVIVPKGKGQGALALPSSVEHSVWSMATPTLHSRDSSDDSSPFSISSFNGNGPFASRSTSPSTSHQNEVVEVASTASRMGPRSAENASTESLLEDPEADSDSFKIDKLMQEVDELLQQEARMPKRHAQAASSTIKYSSAPRPNMAGSPSLHLESSSRSADEAVLPSMTRVYEGCAMSTDRLLDLVAKLNE</sequence>
<protein>
    <submittedName>
        <fullName evidence="4">Uncharacterized protein</fullName>
    </submittedName>
</protein>
<feature type="compositionally biased region" description="Low complexity" evidence="1">
    <location>
        <begin position="116"/>
        <end position="130"/>
    </location>
</feature>
<dbReference type="Proteomes" id="UP000242770">
    <property type="component" value="Unassembled WGS sequence"/>
</dbReference>
<accession>A0A0F7SB34</accession>
<reference evidence="4" key="2">
    <citation type="submission" date="2014-06" db="EMBL/GenBank/DDBJ databases">
        <authorList>
            <person name="Berkman J.Paul."/>
        </authorList>
    </citation>
    <scope>NUCLEOTIDE SEQUENCE [LARGE SCALE GENOMIC DNA]</scope>
</reference>